<dbReference type="Pfam" id="PF13788">
    <property type="entry name" value="DUF4180"/>
    <property type="match status" value="1"/>
</dbReference>
<dbReference type="EMBL" id="JACHJV010000001">
    <property type="protein sequence ID" value="MBB4926684.1"/>
    <property type="molecule type" value="Genomic_DNA"/>
</dbReference>
<dbReference type="Proteomes" id="UP000540506">
    <property type="component" value="Unassembled WGS sequence"/>
</dbReference>
<dbReference type="AlphaFoldDB" id="A0A7W7VYG5"/>
<evidence type="ECO:0000313" key="3">
    <source>
        <dbReference type="Proteomes" id="UP000540506"/>
    </source>
</evidence>
<organism evidence="2 3">
    <name type="scientific">Kitasatospora kifunensis</name>
    <name type="common">Streptomyces kifunensis</name>
    <dbReference type="NCBI Taxonomy" id="58351"/>
    <lineage>
        <taxon>Bacteria</taxon>
        <taxon>Bacillati</taxon>
        <taxon>Actinomycetota</taxon>
        <taxon>Actinomycetes</taxon>
        <taxon>Kitasatosporales</taxon>
        <taxon>Streptomycetaceae</taxon>
        <taxon>Kitasatospora</taxon>
    </lineage>
</organism>
<evidence type="ECO:0000259" key="1">
    <source>
        <dbReference type="Pfam" id="PF13788"/>
    </source>
</evidence>
<evidence type="ECO:0000313" key="2">
    <source>
        <dbReference type="EMBL" id="MBB4926684.1"/>
    </source>
</evidence>
<gene>
    <name evidence="2" type="ORF">FHR34_005677</name>
</gene>
<feature type="domain" description="DUF4180" evidence="1">
    <location>
        <begin position="8"/>
        <end position="117"/>
    </location>
</feature>
<dbReference type="RefSeq" id="WP_184940212.1">
    <property type="nucleotide sequence ID" value="NZ_JACHJV010000001.1"/>
</dbReference>
<accession>A0A7W7VYG5</accession>
<dbReference type="InterPro" id="IPR025438">
    <property type="entry name" value="DUF4180"/>
</dbReference>
<keyword evidence="3" id="KW-1185">Reference proteome</keyword>
<reference evidence="2 3" key="1">
    <citation type="submission" date="2020-08" db="EMBL/GenBank/DDBJ databases">
        <title>Sequencing the genomes of 1000 actinobacteria strains.</title>
        <authorList>
            <person name="Klenk H.-P."/>
        </authorList>
    </citation>
    <scope>NUCLEOTIDE SEQUENCE [LARGE SCALE GENOMIC DNA]</scope>
    <source>
        <strain evidence="2 3">DSM 41654</strain>
    </source>
</reference>
<sequence length="121" mass="13241">MTIHQLHGTAVLVCDLDGDPVSGTSDALQLIGDAAAESAGWVAVPVTRWHQDFFRLRTGLAGEVLQKFVQYRVGIAVVGDVSRWVEESSALRDFVRECDRGSQIWFVADLAELGERLAARS</sequence>
<proteinExistence type="predicted"/>
<protein>
    <recommendedName>
        <fullName evidence="1">DUF4180 domain-containing protein</fullName>
    </recommendedName>
</protein>
<name>A0A7W7VYG5_KITKI</name>
<comment type="caution">
    <text evidence="2">The sequence shown here is derived from an EMBL/GenBank/DDBJ whole genome shotgun (WGS) entry which is preliminary data.</text>
</comment>